<dbReference type="EMBL" id="VIWW01000001">
    <property type="protein sequence ID" value="TWG03740.1"/>
    <property type="molecule type" value="Genomic_DNA"/>
</dbReference>
<dbReference type="Proteomes" id="UP000318186">
    <property type="component" value="Unassembled WGS sequence"/>
</dbReference>
<organism evidence="1 2">
    <name type="scientific">Streptomyces brevispora</name>
    <dbReference type="NCBI Taxonomy" id="887462"/>
    <lineage>
        <taxon>Bacteria</taxon>
        <taxon>Bacillati</taxon>
        <taxon>Actinomycetota</taxon>
        <taxon>Actinomycetes</taxon>
        <taxon>Kitasatosporales</taxon>
        <taxon>Streptomycetaceae</taxon>
        <taxon>Streptomyces</taxon>
    </lineage>
</organism>
<proteinExistence type="predicted"/>
<evidence type="ECO:0000313" key="2">
    <source>
        <dbReference type="Proteomes" id="UP000318186"/>
    </source>
</evidence>
<sequence length="201" mass="21897">MDDEAAEELASLVAPLLPSAEVAREDRWRSLDPVTEFLAGRYGRWACGWNWSVGEGDVDGGVVEVWCCSSDSVTTPDATAPLVVEALQEWRGWLDDLTERFAALAPSGNTPASTADLWYWERACTRLVTVVAGRTQAESGWYGHCMQVLRWFLAYNGINEGQAEEIVKTAVGGQFGSWIAPDVPVVDAVSSRFARGVGGIR</sequence>
<protein>
    <submittedName>
        <fullName evidence="1">Uncharacterized protein</fullName>
    </submittedName>
</protein>
<accession>A0A561UWL0</accession>
<gene>
    <name evidence="1" type="ORF">FHX80_112175</name>
</gene>
<reference evidence="1 2" key="1">
    <citation type="submission" date="2019-06" db="EMBL/GenBank/DDBJ databases">
        <title>Sequencing the genomes of 1000 actinobacteria strains.</title>
        <authorList>
            <person name="Klenk H.-P."/>
        </authorList>
    </citation>
    <scope>NUCLEOTIDE SEQUENCE [LARGE SCALE GENOMIC DNA]</scope>
    <source>
        <strain evidence="1 2">DSM 42059</strain>
    </source>
</reference>
<comment type="caution">
    <text evidence="1">The sequence shown here is derived from an EMBL/GenBank/DDBJ whole genome shotgun (WGS) entry which is preliminary data.</text>
</comment>
<dbReference type="AlphaFoldDB" id="A0A561UWL0"/>
<evidence type="ECO:0000313" key="1">
    <source>
        <dbReference type="EMBL" id="TWG03740.1"/>
    </source>
</evidence>
<name>A0A561UWL0_9ACTN</name>